<dbReference type="PRINTS" id="PR00455">
    <property type="entry name" value="HTHTETR"/>
</dbReference>
<feature type="DNA-binding region" description="H-T-H motif" evidence="4">
    <location>
        <begin position="33"/>
        <end position="52"/>
    </location>
</feature>
<dbReference type="PANTHER" id="PTHR30055">
    <property type="entry name" value="HTH-TYPE TRANSCRIPTIONAL REGULATOR RUTR"/>
    <property type="match status" value="1"/>
</dbReference>
<dbReference type="RefSeq" id="WP_264385295.1">
    <property type="nucleotide sequence ID" value="NZ_CP074352.1"/>
</dbReference>
<keyword evidence="2 4" id="KW-0238">DNA-binding</keyword>
<dbReference type="Gene3D" id="1.10.357.10">
    <property type="entry name" value="Tetracycline Repressor, domain 2"/>
    <property type="match status" value="1"/>
</dbReference>
<dbReference type="InterPro" id="IPR001647">
    <property type="entry name" value="HTH_TetR"/>
</dbReference>
<protein>
    <submittedName>
        <fullName evidence="6">TetR family transcriptional regulator</fullName>
    </submittedName>
</protein>
<evidence type="ECO:0000256" key="1">
    <source>
        <dbReference type="ARBA" id="ARBA00023015"/>
    </source>
</evidence>
<dbReference type="PROSITE" id="PS01081">
    <property type="entry name" value="HTH_TETR_1"/>
    <property type="match status" value="1"/>
</dbReference>
<dbReference type="InterPro" id="IPR050109">
    <property type="entry name" value="HTH-type_TetR-like_transc_reg"/>
</dbReference>
<proteinExistence type="predicted"/>
<keyword evidence="7" id="KW-1185">Reference proteome</keyword>
<dbReference type="SUPFAM" id="SSF46689">
    <property type="entry name" value="Homeodomain-like"/>
    <property type="match status" value="1"/>
</dbReference>
<feature type="domain" description="HTH tetR-type" evidence="5">
    <location>
        <begin position="10"/>
        <end position="70"/>
    </location>
</feature>
<sequence>MAWKTKTDALQTRQQLIDAAIAQFAAQGVAKTTLGDIAGAAKVTRGALYWHFDSKEQIFDEIWKQQSRLQRVLQEKLPRALKTTPLRYLSEVFIIALRLIASDCAGCAAKSADGNIML</sequence>
<evidence type="ECO:0000256" key="3">
    <source>
        <dbReference type="ARBA" id="ARBA00023163"/>
    </source>
</evidence>
<evidence type="ECO:0000259" key="5">
    <source>
        <dbReference type="PROSITE" id="PS50977"/>
    </source>
</evidence>
<dbReference type="EMBL" id="CP074352">
    <property type="protein sequence ID" value="UYU32306.1"/>
    <property type="molecule type" value="Genomic_DNA"/>
</dbReference>
<gene>
    <name evidence="6" type="ORF">KFZ77_01945</name>
</gene>
<dbReference type="Proteomes" id="UP001156318">
    <property type="component" value="Chromosome"/>
</dbReference>
<name>A0ABY6JEQ4_9ENTR</name>
<dbReference type="PANTHER" id="PTHR30055:SF240">
    <property type="entry name" value="HTH-TYPE TRANSCRIPTIONAL REGULATOR ACRR"/>
    <property type="match status" value="1"/>
</dbReference>
<dbReference type="PROSITE" id="PS50977">
    <property type="entry name" value="HTH_TETR_2"/>
    <property type="match status" value="1"/>
</dbReference>
<dbReference type="Pfam" id="PF00440">
    <property type="entry name" value="TetR_N"/>
    <property type="match status" value="1"/>
</dbReference>
<evidence type="ECO:0000256" key="2">
    <source>
        <dbReference type="ARBA" id="ARBA00023125"/>
    </source>
</evidence>
<evidence type="ECO:0000313" key="7">
    <source>
        <dbReference type="Proteomes" id="UP001156318"/>
    </source>
</evidence>
<keyword evidence="1" id="KW-0805">Transcription regulation</keyword>
<reference evidence="6 7" key="1">
    <citation type="submission" date="2021-05" db="EMBL/GenBank/DDBJ databases">
        <title>Isolation, identification, and the growth promoting effects of Pantoea dispersa strain YSD J2 from the aboveground leaves of Cyperus esculentus L.Var. Sativus.</title>
        <authorList>
            <person name="Wang S."/>
            <person name="Tang X.M."/>
            <person name="Huang Y.N."/>
        </authorList>
    </citation>
    <scope>NUCLEOTIDE SEQUENCE [LARGE SCALE GENOMIC DNA]</scope>
    <source>
        <strain evidence="7">YSD YN2</strain>
    </source>
</reference>
<accession>A0ABY6JEQ4</accession>
<evidence type="ECO:0000313" key="6">
    <source>
        <dbReference type="EMBL" id="UYU32306.1"/>
    </source>
</evidence>
<evidence type="ECO:0000256" key="4">
    <source>
        <dbReference type="PROSITE-ProRule" id="PRU00335"/>
    </source>
</evidence>
<dbReference type="InterPro" id="IPR023772">
    <property type="entry name" value="DNA-bd_HTH_TetR-type_CS"/>
</dbReference>
<keyword evidence="3" id="KW-0804">Transcription</keyword>
<dbReference type="InterPro" id="IPR009057">
    <property type="entry name" value="Homeodomain-like_sf"/>
</dbReference>
<organism evidence="6 7">
    <name type="scientific">Siccibacter colletis</name>
    <dbReference type="NCBI Taxonomy" id="1505757"/>
    <lineage>
        <taxon>Bacteria</taxon>
        <taxon>Pseudomonadati</taxon>
        <taxon>Pseudomonadota</taxon>
        <taxon>Gammaproteobacteria</taxon>
        <taxon>Enterobacterales</taxon>
        <taxon>Enterobacteriaceae</taxon>
        <taxon>Siccibacter</taxon>
    </lineage>
</organism>